<evidence type="ECO:0000256" key="2">
    <source>
        <dbReference type="ARBA" id="ARBA00023125"/>
    </source>
</evidence>
<keyword evidence="2" id="KW-0238">DNA-binding</keyword>
<evidence type="ECO:0000259" key="4">
    <source>
        <dbReference type="PROSITE" id="PS50943"/>
    </source>
</evidence>
<evidence type="ECO:0000313" key="5">
    <source>
        <dbReference type="EMBL" id="STY59083.1"/>
    </source>
</evidence>
<organism evidence="5 6">
    <name type="scientific">Mannheimia haemolytica</name>
    <name type="common">Pasteurella haemolytica</name>
    <dbReference type="NCBI Taxonomy" id="75985"/>
    <lineage>
        <taxon>Bacteria</taxon>
        <taxon>Pseudomonadati</taxon>
        <taxon>Pseudomonadota</taxon>
        <taxon>Gammaproteobacteria</taxon>
        <taxon>Pasteurellales</taxon>
        <taxon>Pasteurellaceae</taxon>
        <taxon>Mannheimia</taxon>
    </lineage>
</organism>
<evidence type="ECO:0000256" key="3">
    <source>
        <dbReference type="ARBA" id="ARBA00023163"/>
    </source>
</evidence>
<dbReference type="CDD" id="cd00093">
    <property type="entry name" value="HTH_XRE"/>
    <property type="match status" value="1"/>
</dbReference>
<name>A0A378MS46_MANHA</name>
<dbReference type="PROSITE" id="PS50943">
    <property type="entry name" value="HTH_CROC1"/>
    <property type="match status" value="1"/>
</dbReference>
<accession>A0A378MS46</accession>
<dbReference type="InterPro" id="IPR052359">
    <property type="entry name" value="HTH-type_reg/antitoxin"/>
</dbReference>
<evidence type="ECO:0000256" key="1">
    <source>
        <dbReference type="ARBA" id="ARBA00023015"/>
    </source>
</evidence>
<proteinExistence type="predicted"/>
<dbReference type="PANTHER" id="PTHR36511:SF3">
    <property type="entry name" value="ANTITOXIN HIGA-2"/>
    <property type="match status" value="1"/>
</dbReference>
<keyword evidence="3" id="KW-0804">Transcription</keyword>
<sequence>MSFYDDLMESLTEVKEHLEGKRTLRTETLSRSEPLHISADEVKAIRARLNLSQAVFAQRLRTSIKTYQGWEQGKSTPNHRQLFYCDWLNSPHRYLNKSHVFKISAVDEN</sequence>
<dbReference type="Gene3D" id="1.10.260.40">
    <property type="entry name" value="lambda repressor-like DNA-binding domains"/>
    <property type="match status" value="1"/>
</dbReference>
<dbReference type="Pfam" id="PF01381">
    <property type="entry name" value="HTH_3"/>
    <property type="match status" value="1"/>
</dbReference>
<protein>
    <submittedName>
        <fullName evidence="5">Putative zinc finger/helix-turn-helix protein, YgiT family</fullName>
    </submittedName>
</protein>
<dbReference type="InterPro" id="IPR001387">
    <property type="entry name" value="Cro/C1-type_HTH"/>
</dbReference>
<dbReference type="Proteomes" id="UP000254802">
    <property type="component" value="Unassembled WGS sequence"/>
</dbReference>
<dbReference type="SUPFAM" id="SSF47413">
    <property type="entry name" value="lambda repressor-like DNA-binding domains"/>
    <property type="match status" value="1"/>
</dbReference>
<dbReference type="GO" id="GO:0003677">
    <property type="term" value="F:DNA binding"/>
    <property type="evidence" value="ECO:0007669"/>
    <property type="project" value="UniProtKB-KW"/>
</dbReference>
<keyword evidence="1" id="KW-0805">Transcription regulation</keyword>
<dbReference type="AlphaFoldDB" id="A0A378MS46"/>
<feature type="domain" description="HTH cro/C1-type" evidence="4">
    <location>
        <begin position="42"/>
        <end position="95"/>
    </location>
</feature>
<dbReference type="PANTHER" id="PTHR36511">
    <property type="entry name" value="MERR FAMILY BACTERIAL REGULATORY PROTEIN"/>
    <property type="match status" value="1"/>
</dbReference>
<dbReference type="EMBL" id="UGPN01000002">
    <property type="protein sequence ID" value="STY59083.1"/>
    <property type="molecule type" value="Genomic_DNA"/>
</dbReference>
<evidence type="ECO:0000313" key="6">
    <source>
        <dbReference type="Proteomes" id="UP000254802"/>
    </source>
</evidence>
<gene>
    <name evidence="5" type="ORF">NCTC10638_00231</name>
</gene>
<reference evidence="5 6" key="1">
    <citation type="submission" date="2018-06" db="EMBL/GenBank/DDBJ databases">
        <authorList>
            <consortium name="Pathogen Informatics"/>
            <person name="Doyle S."/>
        </authorList>
    </citation>
    <scope>NUCLEOTIDE SEQUENCE [LARGE SCALE GENOMIC DNA]</scope>
    <source>
        <strain evidence="5 6">NCTC10638</strain>
    </source>
</reference>
<dbReference type="InterPro" id="IPR010982">
    <property type="entry name" value="Lambda_DNA-bd_dom_sf"/>
</dbReference>